<name>A0A498I750_MALDO</name>
<keyword evidence="1" id="KW-1133">Transmembrane helix</keyword>
<keyword evidence="3" id="KW-1185">Reference proteome</keyword>
<protein>
    <submittedName>
        <fullName evidence="2">Uncharacterized protein</fullName>
    </submittedName>
</protein>
<accession>A0A498I750</accession>
<evidence type="ECO:0000313" key="3">
    <source>
        <dbReference type="Proteomes" id="UP000290289"/>
    </source>
</evidence>
<evidence type="ECO:0000313" key="2">
    <source>
        <dbReference type="EMBL" id="RXH78709.1"/>
    </source>
</evidence>
<keyword evidence="1" id="KW-0472">Membrane</keyword>
<feature type="transmembrane region" description="Helical" evidence="1">
    <location>
        <begin position="15"/>
        <end position="35"/>
    </location>
</feature>
<reference evidence="2 3" key="1">
    <citation type="submission" date="2018-10" db="EMBL/GenBank/DDBJ databases">
        <title>A high-quality apple genome assembly.</title>
        <authorList>
            <person name="Hu J."/>
        </authorList>
    </citation>
    <scope>NUCLEOTIDE SEQUENCE [LARGE SCALE GENOMIC DNA]</scope>
    <source>
        <strain evidence="3">cv. HFTH1</strain>
        <tissue evidence="2">Young leaf</tissue>
    </source>
</reference>
<comment type="caution">
    <text evidence="2">The sequence shown here is derived from an EMBL/GenBank/DDBJ whole genome shotgun (WGS) entry which is preliminary data.</text>
</comment>
<dbReference type="AlphaFoldDB" id="A0A498I750"/>
<evidence type="ECO:0000256" key="1">
    <source>
        <dbReference type="SAM" id="Phobius"/>
    </source>
</evidence>
<organism evidence="2 3">
    <name type="scientific">Malus domestica</name>
    <name type="common">Apple</name>
    <name type="synonym">Pyrus malus</name>
    <dbReference type="NCBI Taxonomy" id="3750"/>
    <lineage>
        <taxon>Eukaryota</taxon>
        <taxon>Viridiplantae</taxon>
        <taxon>Streptophyta</taxon>
        <taxon>Embryophyta</taxon>
        <taxon>Tracheophyta</taxon>
        <taxon>Spermatophyta</taxon>
        <taxon>Magnoliopsida</taxon>
        <taxon>eudicotyledons</taxon>
        <taxon>Gunneridae</taxon>
        <taxon>Pentapetalae</taxon>
        <taxon>rosids</taxon>
        <taxon>fabids</taxon>
        <taxon>Rosales</taxon>
        <taxon>Rosaceae</taxon>
        <taxon>Amygdaloideae</taxon>
        <taxon>Maleae</taxon>
        <taxon>Malus</taxon>
    </lineage>
</organism>
<dbReference type="EMBL" id="RDQH01000339">
    <property type="protein sequence ID" value="RXH78709.1"/>
    <property type="molecule type" value="Genomic_DNA"/>
</dbReference>
<proteinExistence type="predicted"/>
<dbReference type="Proteomes" id="UP000290289">
    <property type="component" value="Chromosome 13"/>
</dbReference>
<keyword evidence="1" id="KW-0812">Transmembrane</keyword>
<sequence length="70" mass="7702">MRDALISPTSSPAPILTAFSLTAASLSLIALHYCLQPEAHQHTHLCVSIIMKTEMHEESDKLRRCQRSGG</sequence>
<gene>
    <name evidence="2" type="ORF">DVH24_002227</name>
</gene>